<dbReference type="Proteomes" id="UP000193719">
    <property type="component" value="Unassembled WGS sequence"/>
</dbReference>
<feature type="region of interest" description="Disordered" evidence="1">
    <location>
        <begin position="166"/>
        <end position="198"/>
    </location>
</feature>
<keyword evidence="3" id="KW-1185">Reference proteome</keyword>
<name>A0A1Y1V7M7_9FUNG</name>
<organism evidence="2 3">
    <name type="scientific">Piromyces finnis</name>
    <dbReference type="NCBI Taxonomy" id="1754191"/>
    <lineage>
        <taxon>Eukaryota</taxon>
        <taxon>Fungi</taxon>
        <taxon>Fungi incertae sedis</taxon>
        <taxon>Chytridiomycota</taxon>
        <taxon>Chytridiomycota incertae sedis</taxon>
        <taxon>Neocallimastigomycetes</taxon>
        <taxon>Neocallimastigales</taxon>
        <taxon>Neocallimastigaceae</taxon>
        <taxon>Piromyces</taxon>
    </lineage>
</organism>
<feature type="region of interest" description="Disordered" evidence="1">
    <location>
        <begin position="555"/>
        <end position="585"/>
    </location>
</feature>
<feature type="compositionally biased region" description="Basic and acidic residues" evidence="1">
    <location>
        <begin position="52"/>
        <end position="65"/>
    </location>
</feature>
<sequence length="771" mass="85929">MYYYLAPNCEPAAVTNILELYDQTKSKLLQKKKAMKANTSLKQIDGGEDLSKENVLKDKENDVKKSTNSKKSSHATSNKKNLSETSLKNKGILTKSNTNVANIIKSVKGHKLAKDAKGSAVKIEILDDNKENIPPLHHNQNNATMNLQFVDYPSGNGMVGTTTVSVGNNNEEENEMETEKSSKVKKEDEEVKEEDAMEGKQKKVKPIVVNTVSDEDLEEFFRVFDDLIPMYRSSTQLQEVIFETSQKEWNEWCYKVEQCEEETHSWLDARIMFYSRRIIEYQKDWADYWNKKKQKEKELLEMSSDSICPTTPSSSSVLPSDPIKLLGSSPLPNLPLTTDSATTNTYVPFQTPDESATSMLTSSEVTPTKSNINTTTAFSNLMVGMEDMDISSFSLESNQDLLSNMSLLYDTTCGQTCFPNLDYGLDSTSSFDSIDPLSNATINNDYCNWLSSHPSSSLSVDDFIFNPSQDPNLSLLLNSAAITGSTIPTPTPTLNFLNPLGATSSSLNPALSIFDTNYATSTSTPDNIIIPPTSLVRFPTTSSTASLIDSFANLDPNQEEVKEGREEEEEEKREKGEKEVEGTKEKANQLNEETLSIPTASTDALTANDAAAMTSLFSHDLGIDLLFRQDQNDLKENITLENMNVENIQANLPLNNASKETPKMTIKTVTDALMTPTKPKECIPPTVDIIVDSSTNDDKKISEFATPLYIKPPAKDIFSTIPKSYQEMYNDKMYSLISTLERCVQDKEDFWKVMEEFTSSIHTHASVTITC</sequence>
<dbReference type="AlphaFoldDB" id="A0A1Y1V7M7"/>
<reference evidence="2 3" key="2">
    <citation type="submission" date="2016-08" db="EMBL/GenBank/DDBJ databases">
        <title>Pervasive Adenine N6-methylation of Active Genes in Fungi.</title>
        <authorList>
            <consortium name="DOE Joint Genome Institute"/>
            <person name="Mondo S.J."/>
            <person name="Dannebaum R.O."/>
            <person name="Kuo R.C."/>
            <person name="Labutti K."/>
            <person name="Haridas S."/>
            <person name="Kuo A."/>
            <person name="Salamov A."/>
            <person name="Ahrendt S.R."/>
            <person name="Lipzen A."/>
            <person name="Sullivan W."/>
            <person name="Andreopoulos W.B."/>
            <person name="Clum A."/>
            <person name="Lindquist E."/>
            <person name="Daum C."/>
            <person name="Ramamoorthy G.K."/>
            <person name="Gryganskyi A."/>
            <person name="Culley D."/>
            <person name="Magnuson J.K."/>
            <person name="James T.Y."/>
            <person name="O'Malley M.A."/>
            <person name="Stajich J.E."/>
            <person name="Spatafora J.W."/>
            <person name="Visel A."/>
            <person name="Grigoriev I.V."/>
        </authorList>
    </citation>
    <scope>NUCLEOTIDE SEQUENCE [LARGE SCALE GENOMIC DNA]</scope>
    <source>
        <strain evidence="3">finn</strain>
    </source>
</reference>
<dbReference type="EMBL" id="MCFH01000026">
    <property type="protein sequence ID" value="ORX48688.1"/>
    <property type="molecule type" value="Genomic_DNA"/>
</dbReference>
<accession>A0A1Y1V7M7</accession>
<protein>
    <submittedName>
        <fullName evidence="2">Uncharacterized protein</fullName>
    </submittedName>
</protein>
<feature type="compositionally biased region" description="Polar residues" evidence="1">
    <location>
        <begin position="74"/>
        <end position="90"/>
    </location>
</feature>
<evidence type="ECO:0000256" key="1">
    <source>
        <dbReference type="SAM" id="MobiDB-lite"/>
    </source>
</evidence>
<gene>
    <name evidence="2" type="ORF">BCR36DRAFT_398104</name>
</gene>
<feature type="compositionally biased region" description="Basic and acidic residues" evidence="1">
    <location>
        <begin position="572"/>
        <end position="585"/>
    </location>
</feature>
<proteinExistence type="predicted"/>
<evidence type="ECO:0000313" key="2">
    <source>
        <dbReference type="EMBL" id="ORX48688.1"/>
    </source>
</evidence>
<dbReference type="OrthoDB" id="2151179at2759"/>
<evidence type="ECO:0000313" key="3">
    <source>
        <dbReference type="Proteomes" id="UP000193719"/>
    </source>
</evidence>
<feature type="region of interest" description="Disordered" evidence="1">
    <location>
        <begin position="52"/>
        <end position="90"/>
    </location>
</feature>
<comment type="caution">
    <text evidence="2">The sequence shown here is derived from an EMBL/GenBank/DDBJ whole genome shotgun (WGS) entry which is preliminary data.</text>
</comment>
<feature type="compositionally biased region" description="Basic and acidic residues" evidence="1">
    <location>
        <begin position="177"/>
        <end position="189"/>
    </location>
</feature>
<reference evidence="2 3" key="1">
    <citation type="submission" date="2016-08" db="EMBL/GenBank/DDBJ databases">
        <title>Genomes of anaerobic fungi encode conserved fungal cellulosomes for biomass hydrolysis.</title>
        <authorList>
            <consortium name="DOE Joint Genome Institute"/>
            <person name="Haitjema C.H."/>
            <person name="Gilmore S.P."/>
            <person name="Henske J.K."/>
            <person name="Solomon K.V."/>
            <person name="De Groot R."/>
            <person name="Kuo A."/>
            <person name="Mondo S.J."/>
            <person name="Salamov A.A."/>
            <person name="Labutti K."/>
            <person name="Zhao Z."/>
            <person name="Chiniquy J."/>
            <person name="Barry K."/>
            <person name="Brewer H.M."/>
            <person name="Purvine S.O."/>
            <person name="Wright A.T."/>
            <person name="Boxma B."/>
            <person name="Van Alen T."/>
            <person name="Hackstein J.H."/>
            <person name="Baker S.E."/>
            <person name="Grigoriev I.V."/>
            <person name="O'Malley M.A."/>
        </authorList>
    </citation>
    <scope>NUCLEOTIDE SEQUENCE [LARGE SCALE GENOMIC DNA]</scope>
    <source>
        <strain evidence="3">finn</strain>
    </source>
</reference>